<feature type="compositionally biased region" description="Polar residues" evidence="1">
    <location>
        <begin position="1311"/>
        <end position="1322"/>
    </location>
</feature>
<evidence type="ECO:0000256" key="1">
    <source>
        <dbReference type="SAM" id="MobiDB-lite"/>
    </source>
</evidence>
<feature type="compositionally biased region" description="Basic and acidic residues" evidence="1">
    <location>
        <begin position="765"/>
        <end position="778"/>
    </location>
</feature>
<feature type="compositionally biased region" description="Basic and acidic residues" evidence="1">
    <location>
        <begin position="470"/>
        <end position="479"/>
    </location>
</feature>
<feature type="compositionally biased region" description="Polar residues" evidence="1">
    <location>
        <begin position="1026"/>
        <end position="1058"/>
    </location>
</feature>
<feature type="region of interest" description="Disordered" evidence="1">
    <location>
        <begin position="76"/>
        <end position="95"/>
    </location>
</feature>
<evidence type="ECO:0000313" key="3">
    <source>
        <dbReference type="Proteomes" id="UP000663881"/>
    </source>
</evidence>
<feature type="compositionally biased region" description="Polar residues" evidence="1">
    <location>
        <begin position="527"/>
        <end position="545"/>
    </location>
</feature>
<feature type="compositionally biased region" description="Low complexity" evidence="1">
    <location>
        <begin position="818"/>
        <end position="858"/>
    </location>
</feature>
<feature type="region of interest" description="Disordered" evidence="1">
    <location>
        <begin position="1004"/>
        <end position="1070"/>
    </location>
</feature>
<feature type="compositionally biased region" description="Polar residues" evidence="1">
    <location>
        <begin position="1219"/>
        <end position="1229"/>
    </location>
</feature>
<feature type="region of interest" description="Disordered" evidence="1">
    <location>
        <begin position="526"/>
        <end position="545"/>
    </location>
</feature>
<dbReference type="EMBL" id="CAJOAY010001621">
    <property type="protein sequence ID" value="CAF3866740.1"/>
    <property type="molecule type" value="Genomic_DNA"/>
</dbReference>
<comment type="caution">
    <text evidence="2">The sequence shown here is derived from an EMBL/GenBank/DDBJ whole genome shotgun (WGS) entry which is preliminary data.</text>
</comment>
<feature type="compositionally biased region" description="Low complexity" evidence="1">
    <location>
        <begin position="480"/>
        <end position="501"/>
    </location>
</feature>
<feature type="compositionally biased region" description="Polar residues" evidence="1">
    <location>
        <begin position="780"/>
        <end position="797"/>
    </location>
</feature>
<feature type="region of interest" description="Disordered" evidence="1">
    <location>
        <begin position="141"/>
        <end position="226"/>
    </location>
</feature>
<feature type="compositionally biased region" description="Acidic residues" evidence="1">
    <location>
        <begin position="1393"/>
        <end position="1402"/>
    </location>
</feature>
<feature type="region of interest" description="Disordered" evidence="1">
    <location>
        <begin position="1376"/>
        <end position="1437"/>
    </location>
</feature>
<feature type="compositionally biased region" description="Basic and acidic residues" evidence="1">
    <location>
        <begin position="2211"/>
        <end position="2229"/>
    </location>
</feature>
<name>A0A819FDP3_9BILA</name>
<feature type="compositionally biased region" description="Low complexity" evidence="1">
    <location>
        <begin position="899"/>
        <end position="915"/>
    </location>
</feature>
<feature type="region of interest" description="Disordered" evidence="1">
    <location>
        <begin position="242"/>
        <end position="297"/>
    </location>
</feature>
<feature type="region of interest" description="Disordered" evidence="1">
    <location>
        <begin position="1219"/>
        <end position="1238"/>
    </location>
</feature>
<feature type="non-terminal residue" evidence="2">
    <location>
        <position position="2386"/>
    </location>
</feature>
<feature type="compositionally biased region" description="Polar residues" evidence="1">
    <location>
        <begin position="204"/>
        <end position="226"/>
    </location>
</feature>
<feature type="region of interest" description="Disordered" evidence="1">
    <location>
        <begin position="339"/>
        <end position="401"/>
    </location>
</feature>
<evidence type="ECO:0000313" key="2">
    <source>
        <dbReference type="EMBL" id="CAF3866740.1"/>
    </source>
</evidence>
<feature type="region of interest" description="Disordered" evidence="1">
    <location>
        <begin position="2196"/>
        <end position="2229"/>
    </location>
</feature>
<feature type="compositionally biased region" description="Polar residues" evidence="1">
    <location>
        <begin position="1472"/>
        <end position="1486"/>
    </location>
</feature>
<protein>
    <submittedName>
        <fullName evidence="2">Uncharacterized protein</fullName>
    </submittedName>
</protein>
<feature type="region of interest" description="Disordered" evidence="1">
    <location>
        <begin position="419"/>
        <end position="501"/>
    </location>
</feature>
<reference evidence="2" key="1">
    <citation type="submission" date="2021-02" db="EMBL/GenBank/DDBJ databases">
        <authorList>
            <person name="Nowell W R."/>
        </authorList>
    </citation>
    <scope>NUCLEOTIDE SEQUENCE</scope>
</reference>
<feature type="compositionally biased region" description="Basic and acidic residues" evidence="1">
    <location>
        <begin position="149"/>
        <end position="173"/>
    </location>
</feature>
<gene>
    <name evidence="2" type="ORF">OKA104_LOCUS22355</name>
</gene>
<feature type="compositionally biased region" description="Polar residues" evidence="1">
    <location>
        <begin position="247"/>
        <end position="266"/>
    </location>
</feature>
<dbReference type="Proteomes" id="UP000663881">
    <property type="component" value="Unassembled WGS sequence"/>
</dbReference>
<feature type="region of interest" description="Disordered" evidence="1">
    <location>
        <begin position="1247"/>
        <end position="1348"/>
    </location>
</feature>
<accession>A0A819FDP3</accession>
<feature type="compositionally biased region" description="Low complexity" evidence="1">
    <location>
        <begin position="699"/>
        <end position="710"/>
    </location>
</feature>
<feature type="region of interest" description="Disordered" evidence="1">
    <location>
        <begin position="815"/>
        <end position="915"/>
    </location>
</feature>
<feature type="compositionally biased region" description="Low complexity" evidence="1">
    <location>
        <begin position="339"/>
        <end position="348"/>
    </location>
</feature>
<feature type="compositionally biased region" description="Acidic residues" evidence="1">
    <location>
        <begin position="447"/>
        <end position="459"/>
    </location>
</feature>
<feature type="compositionally biased region" description="Acidic residues" evidence="1">
    <location>
        <begin position="1427"/>
        <end position="1437"/>
    </location>
</feature>
<feature type="region of interest" description="Disordered" evidence="1">
    <location>
        <begin position="1454"/>
        <end position="1486"/>
    </location>
</feature>
<feature type="compositionally biased region" description="Basic and acidic residues" evidence="1">
    <location>
        <begin position="738"/>
        <end position="757"/>
    </location>
</feature>
<feature type="region of interest" description="Disordered" evidence="1">
    <location>
        <begin position="1"/>
        <end position="40"/>
    </location>
</feature>
<feature type="compositionally biased region" description="Low complexity" evidence="1">
    <location>
        <begin position="1059"/>
        <end position="1070"/>
    </location>
</feature>
<proteinExistence type="predicted"/>
<organism evidence="2 3">
    <name type="scientific">Adineta steineri</name>
    <dbReference type="NCBI Taxonomy" id="433720"/>
    <lineage>
        <taxon>Eukaryota</taxon>
        <taxon>Metazoa</taxon>
        <taxon>Spiralia</taxon>
        <taxon>Gnathifera</taxon>
        <taxon>Rotifera</taxon>
        <taxon>Eurotatoria</taxon>
        <taxon>Bdelloidea</taxon>
        <taxon>Adinetida</taxon>
        <taxon>Adinetidae</taxon>
        <taxon>Adineta</taxon>
    </lineage>
</organism>
<sequence length="2386" mass="271473">MNDENHDISSTQTKLQLESVDNQSSIISSESTDKTNVSQDIPLTSSAEISVKENLPTDGKYASVSILDEPRRHTISYSRPSKYNGSIKNQSNNDMHNTKHDLAYLLGSDNDHMKTKNLNPDAPDFKPTDFKPRHPSDFFVSAHTKRRATHTDSYDDRHPRTRNHSETQQRRESLTSIKPLLSIVPQYIPPHRHSWNPPEPLLSISRSRSQPSDYSTATSDSRRSSLIYSPLMEQVITLDDDDDENHFSFNQQQHKQVPNRPRTNSGRALLHLPNQSTYSRQRSHSGPEPSLQAPPSHLKGIHSLTRIMIDLLRLIKPISEQSKQDYESILLTNLDSNSSIQQSSQSEEQGNKTSEVEGDFIDENKSTTPSSSLRLPVDDTAGVLNEDKNSSTNFNDNEPEHKLPLISFNRNENKIASIHSAPDEPFNENTNEKKIKESISTSIIEPSTEEEEDEEDEEEKSSNRSRHMAKKADDEEQHRQQQQQQQHQQSNSTISSEYSTGSSKYFDSISVQKKELSKKSTEIVEEQQMNSQPLMKNEGCSNNRPSSMNILHSNIDDGLMREKQREKENLPIEHENCVREKNEQNDEQMCTINLKDGKNDKEIKSSYFMRSIAGDNNECTKNSDTIDEKIPSQNDFSSFTTIPTSSDINYAEHELKQNNNVFKEKDVLDYPLIMNVKHNYVPSLIIPTVNKTTSMSPASSNTITSTNNNNKWDEQDVEAMLSSDERAAMTTANVDDGGENRRDREKGEREKREDNIKRTLTSTTTREEEKTEERERARQANKNTDSVTSFTSEQHSCPSVVRLSVDDSMANRVSASYTRNNPNQNTSSSNNRSSRSTLTTHTYASTNTYNTEPTYTTTRISGDPRTLHSYYLTSSNYRPPSTSPVNSLTRRHHYEHEPSYPSISRYRTPSSSSPYRKTHYLDDSDEEIINEEILEITDLNHYPTLIERWGDDTKTIVRQEGELKIEDFVEFEETEPTVVEEILYELVYSGDNLKTCRQIHRSRSESRNFRRIKKRRTKRKLHQNDDSSYITSQATSRDTSGTRSPYYQDNQYSPERSVTPTQSTLSTSWQSTGFLSPNKLSLDIPIRDRTDENNYVNNIRVNESQPYLSHSQIQQYPPTTRIRNNNNQYETSKIDSNDKQTTELVDEMRYLSNQIDTLITADDDSLIETDKYTPIISEKKGITKIKLTPTIDEETPENFITQRNLNEIKDTNELFPVQRNENLLTTTQTTDDKEQSRINIIEQTSLQKEISRKQSSSLDNEKQINETISSSKFDESEKDDEEHSSTTGPTVQEFEKDEQTTGKDTDEDASFSESEQISLNSSKSDRQKQSYYTRQISDESLPLSSTPTNIEQIQRKSISKAQELLINELDELESELKSLDPQRTQSSTLSDHEELEVEENLPDTEHRHTTDDLQSSIPEYHDRSEPTDEEGLSTSETDEDLRSFLNSLTAHLMPGLPMTSYEDETEDELSFMSETKSSEEPSSYEDQLGHTNVHQTIQEVTEEFIPSDSLVDIVRQINTIPQITRLPFTDNKTETTQIIEQEFEKPSTDSRLEIVQTIESIPNEPVTKQEEQQVVQTTDIKDVLPEITQEVETPLASQLPSDYITTETIISTDRQDENLTTHDNIDTQHILSDVPFNQTAALTKTEKHVNDELISEHVPAITQIAEQITSENRRLSDVDKVEEVEAERLSSNALTEVVHEILSTPTTIYRPTSEDKTHTLIESEVHSFPSTPVITLEEKTLQKTNEPEITPDNKEQLTATTTTTKTESELEKTKEIDEHYQEKPSIENLTRIIHEQSRKLDTDAQPDTYSILKTIETATHAITPDDYKKETEHISTTISEDEVSAISPTLTTVRQPSFDVQEAEKSSTQTFTESISSITTTTTPDDQVTHVSGIETTSTIKALEEEPVEDTTKDIQPEQLSSQALTETMREILATSRSTHIPATDISTESSAKISEDQMKEIEADHVSSEAITQAVREILAAPQPRRSLPVYSTTKTTTEVTTEEALKPTEQLFTSVSEVQTHPQEELQQDVDQHERSSAVQRKYFTKVIPKTQTEDEIKQTEAEYLSVNALTEAVRDILTTSHISQKPTTKVAEEKLQQPATKLSSSIFTKIISTQEEQLPQQDTIKLASQTSSTDETVKETAAEDKIKEAEAEHISSEAIIEAVRDILATPLNKHQQPADVKVEQQTDTIQEAPMKSAEELSTSSFEQHISKEQEQEQKPVTHDEQHEREIVKEISPLVETVEETTTEDKMKEAQAHAEHVSSEAITEAVREILATPLTKHERRPVAAVEESILQKEIEQDEKEPVNEVSRVVETVEETTTEEHKVSTEDRIKEAEAEYVSSEAITQAVREILATPHTQHEQLFTSVSEVQTHPQEELQQDVDQ</sequence>
<feature type="compositionally biased region" description="Polar residues" evidence="1">
    <location>
        <begin position="1247"/>
        <end position="1258"/>
    </location>
</feature>
<feature type="region of interest" description="Disordered" evidence="1">
    <location>
        <begin position="692"/>
        <end position="802"/>
    </location>
</feature>
<feature type="compositionally biased region" description="Polar residues" evidence="1">
    <location>
        <begin position="8"/>
        <end position="40"/>
    </location>
</feature>
<feature type="compositionally biased region" description="Basic and acidic residues" evidence="1">
    <location>
        <begin position="1293"/>
        <end position="1304"/>
    </location>
</feature>
<feature type="compositionally biased region" description="Basic residues" evidence="1">
    <location>
        <begin position="1009"/>
        <end position="1021"/>
    </location>
</feature>
<feature type="compositionally biased region" description="Polar residues" evidence="1">
    <location>
        <begin position="871"/>
        <end position="888"/>
    </location>
</feature>